<evidence type="ECO:0000256" key="5">
    <source>
        <dbReference type="ARBA" id="ARBA00022989"/>
    </source>
</evidence>
<keyword evidence="6 7" id="KW-0472">Membrane</keyword>
<evidence type="ECO:0000256" key="7">
    <source>
        <dbReference type="PROSITE-ProRule" id="PRU00473"/>
    </source>
</evidence>
<accession>A0AA96F5P1</accession>
<feature type="domain" description="OmpA-like" evidence="10">
    <location>
        <begin position="151"/>
        <end position="270"/>
    </location>
</feature>
<dbReference type="AlphaFoldDB" id="A0AA96F5P1"/>
<feature type="compositionally biased region" description="Polar residues" evidence="8">
    <location>
        <begin position="91"/>
        <end position="105"/>
    </location>
</feature>
<dbReference type="PROSITE" id="PS51123">
    <property type="entry name" value="OMPA_2"/>
    <property type="match status" value="1"/>
</dbReference>
<feature type="transmembrane region" description="Helical" evidence="9">
    <location>
        <begin position="20"/>
        <end position="40"/>
    </location>
</feature>
<dbReference type="PANTHER" id="PTHR30329:SF21">
    <property type="entry name" value="LIPOPROTEIN YIAD-RELATED"/>
    <property type="match status" value="1"/>
</dbReference>
<dbReference type="InterPro" id="IPR025713">
    <property type="entry name" value="MotB-like_N_dom"/>
</dbReference>
<dbReference type="InterPro" id="IPR036737">
    <property type="entry name" value="OmpA-like_sf"/>
</dbReference>
<evidence type="ECO:0000256" key="6">
    <source>
        <dbReference type="ARBA" id="ARBA00023136"/>
    </source>
</evidence>
<evidence type="ECO:0000313" key="12">
    <source>
        <dbReference type="Proteomes" id="UP001304125"/>
    </source>
</evidence>
<dbReference type="RefSeq" id="WP_313498468.1">
    <property type="nucleotide sequence ID" value="NZ_CP134879.1"/>
</dbReference>
<gene>
    <name evidence="11" type="ORF">RN606_14565</name>
</gene>
<evidence type="ECO:0000256" key="4">
    <source>
        <dbReference type="ARBA" id="ARBA00022692"/>
    </source>
</evidence>
<evidence type="ECO:0000256" key="8">
    <source>
        <dbReference type="SAM" id="MobiDB-lite"/>
    </source>
</evidence>
<keyword evidence="11" id="KW-0966">Cell projection</keyword>
<evidence type="ECO:0000256" key="2">
    <source>
        <dbReference type="ARBA" id="ARBA00008914"/>
    </source>
</evidence>
<evidence type="ECO:0000256" key="9">
    <source>
        <dbReference type="SAM" id="Phobius"/>
    </source>
</evidence>
<sequence length="310" mass="33420">MSRKHEEEEHENHERWAVSYADMMTVLLALFIVLYAISVVDKTKFEELRQSLAIGFGKEAPSVIEGSNGTLTGLDSFQVAPDFTGVAHSGSDGNTDSSASANSDTQLTQDQLDYLKAAAEYEDLNTIQQSLEQTLTDQGLAADVTFQIDERGLIIGLVGSNVFFAPDDAEMTDIARRVVDTLAGPLAAQPRQLSVEGHANVIPSSHYATNWELSSDRAVQVLRRFVEANGLPPDRISATGFGDSRPVADGMSDEALAANRRVDIVVESAASEEIRAMLPDIAKAIEDGTVTHESLQAQLAALRVEGMGDL</sequence>
<dbReference type="Gene3D" id="3.30.1330.60">
    <property type="entry name" value="OmpA-like domain"/>
    <property type="match status" value="1"/>
</dbReference>
<dbReference type="PANTHER" id="PTHR30329">
    <property type="entry name" value="STATOR ELEMENT OF FLAGELLAR MOTOR COMPLEX"/>
    <property type="match status" value="1"/>
</dbReference>
<keyword evidence="5 9" id="KW-1133">Transmembrane helix</keyword>
<evidence type="ECO:0000256" key="1">
    <source>
        <dbReference type="ARBA" id="ARBA00004162"/>
    </source>
</evidence>
<keyword evidence="11" id="KW-0282">Flagellum</keyword>
<evidence type="ECO:0000256" key="3">
    <source>
        <dbReference type="ARBA" id="ARBA00022475"/>
    </source>
</evidence>
<dbReference type="InterPro" id="IPR050330">
    <property type="entry name" value="Bact_OuterMem_StrucFunc"/>
</dbReference>
<comment type="similarity">
    <text evidence="2">Belongs to the MotB family.</text>
</comment>
<comment type="subcellular location">
    <subcellularLocation>
        <location evidence="1">Cell membrane</location>
        <topology evidence="1">Single-pass membrane protein</topology>
    </subcellularLocation>
</comment>
<proteinExistence type="inferred from homology"/>
<protein>
    <submittedName>
        <fullName evidence="11">Flagellar motor protein MotB</fullName>
    </submittedName>
</protein>
<dbReference type="InterPro" id="IPR006665">
    <property type="entry name" value="OmpA-like"/>
</dbReference>
<dbReference type="Proteomes" id="UP001304125">
    <property type="component" value="Chromosome"/>
</dbReference>
<dbReference type="GO" id="GO:0005886">
    <property type="term" value="C:plasma membrane"/>
    <property type="evidence" value="ECO:0007669"/>
    <property type="project" value="UniProtKB-SubCell"/>
</dbReference>
<keyword evidence="3" id="KW-1003">Cell membrane</keyword>
<dbReference type="Pfam" id="PF13677">
    <property type="entry name" value="MotB_plug"/>
    <property type="match status" value="1"/>
</dbReference>
<keyword evidence="4 9" id="KW-0812">Transmembrane</keyword>
<keyword evidence="11" id="KW-0969">Cilium</keyword>
<name>A0AA96F5P1_9MICO</name>
<dbReference type="Pfam" id="PF00691">
    <property type="entry name" value="OmpA"/>
    <property type="match status" value="1"/>
</dbReference>
<dbReference type="EMBL" id="CP134879">
    <property type="protein sequence ID" value="WNM24561.1"/>
    <property type="molecule type" value="Genomic_DNA"/>
</dbReference>
<feature type="region of interest" description="Disordered" evidence="8">
    <location>
        <begin position="85"/>
        <end position="105"/>
    </location>
</feature>
<dbReference type="CDD" id="cd07185">
    <property type="entry name" value="OmpA_C-like"/>
    <property type="match status" value="1"/>
</dbReference>
<organism evidence="11 12">
    <name type="scientific">Demequina capsici</name>
    <dbReference type="NCBI Taxonomy" id="3075620"/>
    <lineage>
        <taxon>Bacteria</taxon>
        <taxon>Bacillati</taxon>
        <taxon>Actinomycetota</taxon>
        <taxon>Actinomycetes</taxon>
        <taxon>Micrococcales</taxon>
        <taxon>Demequinaceae</taxon>
        <taxon>Demequina</taxon>
    </lineage>
</organism>
<dbReference type="SUPFAM" id="SSF103088">
    <property type="entry name" value="OmpA-like"/>
    <property type="match status" value="1"/>
</dbReference>
<reference evidence="11 12" key="1">
    <citation type="submission" date="2023-09" db="EMBL/GenBank/DDBJ databases">
        <title>Demequina sp. a novel bacteria isolated from Capsicum annuum.</title>
        <authorList>
            <person name="Humaira Z."/>
            <person name="Lee J."/>
            <person name="Cho D."/>
        </authorList>
    </citation>
    <scope>NUCLEOTIDE SEQUENCE [LARGE SCALE GENOMIC DNA]</scope>
    <source>
        <strain evidence="11 12">OYTSA14</strain>
    </source>
</reference>
<evidence type="ECO:0000313" key="11">
    <source>
        <dbReference type="EMBL" id="WNM24561.1"/>
    </source>
</evidence>
<evidence type="ECO:0000259" key="10">
    <source>
        <dbReference type="PROSITE" id="PS51123"/>
    </source>
</evidence>
<keyword evidence="12" id="KW-1185">Reference proteome</keyword>